<dbReference type="AlphaFoldDB" id="A0AA39Y1Q4"/>
<evidence type="ECO:0000313" key="2">
    <source>
        <dbReference type="EMBL" id="KAK0644383.1"/>
    </source>
</evidence>
<reference evidence="2" key="1">
    <citation type="submission" date="2023-06" db="EMBL/GenBank/DDBJ databases">
        <title>Genome-scale phylogeny and comparative genomics of the fungal order Sordariales.</title>
        <authorList>
            <consortium name="Lawrence Berkeley National Laboratory"/>
            <person name="Hensen N."/>
            <person name="Bonometti L."/>
            <person name="Westerberg I."/>
            <person name="Brannstrom I.O."/>
            <person name="Guillou S."/>
            <person name="Cros-Aarteil S."/>
            <person name="Calhoun S."/>
            <person name="Haridas S."/>
            <person name="Kuo A."/>
            <person name="Mondo S."/>
            <person name="Pangilinan J."/>
            <person name="Riley R."/>
            <person name="Labutti K."/>
            <person name="Andreopoulos B."/>
            <person name="Lipzen A."/>
            <person name="Chen C."/>
            <person name="Yanf M."/>
            <person name="Daum C."/>
            <person name="Ng V."/>
            <person name="Clum A."/>
            <person name="Steindorff A."/>
            <person name="Ohm R."/>
            <person name="Martin F."/>
            <person name="Silar P."/>
            <person name="Natvig D."/>
            <person name="Lalanne C."/>
            <person name="Gautier V."/>
            <person name="Ament-Velasquez S.L."/>
            <person name="Kruys A."/>
            <person name="Hutchinson M.I."/>
            <person name="Powell A.J."/>
            <person name="Barry K."/>
            <person name="Miller A.N."/>
            <person name="Grigoriev I.V."/>
            <person name="Debuchy R."/>
            <person name="Gladieux P."/>
            <person name="Thoren M.H."/>
            <person name="Johannesson H."/>
        </authorList>
    </citation>
    <scope>NUCLEOTIDE SEQUENCE</scope>
    <source>
        <strain evidence="2">SMH2532-1</strain>
    </source>
</reference>
<dbReference type="EMBL" id="JAULSV010000005">
    <property type="protein sequence ID" value="KAK0644383.1"/>
    <property type="molecule type" value="Genomic_DNA"/>
</dbReference>
<keyword evidence="3" id="KW-1185">Reference proteome</keyword>
<evidence type="ECO:0000313" key="3">
    <source>
        <dbReference type="Proteomes" id="UP001174936"/>
    </source>
</evidence>
<evidence type="ECO:0000256" key="1">
    <source>
        <dbReference type="SAM" id="SignalP"/>
    </source>
</evidence>
<comment type="caution">
    <text evidence="2">The sequence shown here is derived from an EMBL/GenBank/DDBJ whole genome shotgun (WGS) entry which is preliminary data.</text>
</comment>
<proteinExistence type="predicted"/>
<keyword evidence="1" id="KW-0732">Signal</keyword>
<sequence length="202" mass="21701">MNLPRGGFACLFALLAVLAIGPLLASARAVSTGNENAVALLARAGKANSSPQQSWVCRPQRLGWCTISIIVEYNNVPNIHSELFDENCDSLAVLPHMSWGTIYTFSSSILPRSVRILVKPVMSAVSPDASEFWYGDGHWTGNWEQFIEGNMTENNFKGISTRPFDCSFTQGHNASVGAALKVKSAGVVGALVGALLAWVIAF</sequence>
<accession>A0AA39Y1Q4</accession>
<gene>
    <name evidence="2" type="ORF">B0T16DRAFT_392744</name>
</gene>
<organism evidence="2 3">
    <name type="scientific">Cercophora newfieldiana</name>
    <dbReference type="NCBI Taxonomy" id="92897"/>
    <lineage>
        <taxon>Eukaryota</taxon>
        <taxon>Fungi</taxon>
        <taxon>Dikarya</taxon>
        <taxon>Ascomycota</taxon>
        <taxon>Pezizomycotina</taxon>
        <taxon>Sordariomycetes</taxon>
        <taxon>Sordariomycetidae</taxon>
        <taxon>Sordariales</taxon>
        <taxon>Lasiosphaeriaceae</taxon>
        <taxon>Cercophora</taxon>
    </lineage>
</organism>
<feature type="signal peptide" evidence="1">
    <location>
        <begin position="1"/>
        <end position="29"/>
    </location>
</feature>
<feature type="chain" id="PRO_5041231323" evidence="1">
    <location>
        <begin position="30"/>
        <end position="202"/>
    </location>
</feature>
<name>A0AA39Y1Q4_9PEZI</name>
<dbReference type="Proteomes" id="UP001174936">
    <property type="component" value="Unassembled WGS sequence"/>
</dbReference>
<protein>
    <submittedName>
        <fullName evidence="2">Uncharacterized protein</fullName>
    </submittedName>
</protein>